<comment type="caution">
    <text evidence="2">The sequence shown here is derived from an EMBL/GenBank/DDBJ whole genome shotgun (WGS) entry which is preliminary data.</text>
</comment>
<keyword evidence="1" id="KW-0812">Transmembrane</keyword>
<feature type="transmembrane region" description="Helical" evidence="1">
    <location>
        <begin position="95"/>
        <end position="119"/>
    </location>
</feature>
<keyword evidence="1" id="KW-0472">Membrane</keyword>
<evidence type="ECO:0000256" key="1">
    <source>
        <dbReference type="SAM" id="Phobius"/>
    </source>
</evidence>
<dbReference type="InterPro" id="IPR053170">
    <property type="entry name" value="Transcription_regulator"/>
</dbReference>
<dbReference type="Proteomes" id="UP001212602">
    <property type="component" value="Unassembled WGS sequence"/>
</dbReference>
<protein>
    <submittedName>
        <fullName evidence="2">Metal-dependent hydrolase</fullName>
    </submittedName>
</protein>
<dbReference type="PANTHER" id="PTHR40031">
    <property type="entry name" value="HYPOTHETICAL MEMBRANE SPANNING PROTEIN"/>
    <property type="match status" value="1"/>
</dbReference>
<feature type="transmembrane region" description="Helical" evidence="1">
    <location>
        <begin position="131"/>
        <end position="153"/>
    </location>
</feature>
<evidence type="ECO:0000313" key="2">
    <source>
        <dbReference type="EMBL" id="MDA7417981.1"/>
    </source>
</evidence>
<dbReference type="PANTHER" id="PTHR40031:SF1">
    <property type="entry name" value="MEMBRANE-BOUND METAL-DEPENDENT HYDROLASE"/>
    <property type="match status" value="1"/>
</dbReference>
<dbReference type="EMBL" id="JAQIPB010000008">
    <property type="protein sequence ID" value="MDA7417981.1"/>
    <property type="molecule type" value="Genomic_DNA"/>
</dbReference>
<sequence>MDSLTQIVLGGCVAAAAVPAAHRRKAALAGAVLGTLPDLDGIPLALMGADVVTSVTWHRGPSHSLPVLALAGWLLWLLLRRFWRPVREAPRPWLIAIWLALITHPLLDAFTVYGTQLWWPWPSPPVMWSSVFIIDPAYTLPLLVGFIGVLVAGPRRASRPLLAGALLLSSLYLGWTLAAKALVDRAADQALAARGLSSAPRLSVPLPLNTLVWRVVVMTPEGFLEGERSLLVDRRPMQFKAHASETATLRELSQHGAVARLLWFTHGFMKAEVQGDSLIASDLRMGSEPDYSFRYRIAQRGADGWQGVPVTAVSGARNAQAQLQRMWQRLWHEPVAGGAPVDLPR</sequence>
<reference evidence="2" key="1">
    <citation type="submission" date="2023-01" db="EMBL/GenBank/DDBJ databases">
        <title>Xenophilus mangrovi sp. nov., isolated from soil of Mangrove nature reserve.</title>
        <authorList>
            <person name="Xu S."/>
            <person name="Liu Z."/>
            <person name="Xu Y."/>
        </authorList>
    </citation>
    <scope>NUCLEOTIDE SEQUENCE</scope>
    <source>
        <strain evidence="2">YW8</strain>
    </source>
</reference>
<organism evidence="2 3">
    <name type="scientific">Xenophilus arseniciresistens</name>
    <dbReference type="NCBI Taxonomy" id="1283306"/>
    <lineage>
        <taxon>Bacteria</taxon>
        <taxon>Pseudomonadati</taxon>
        <taxon>Pseudomonadota</taxon>
        <taxon>Betaproteobacteria</taxon>
        <taxon>Burkholderiales</taxon>
        <taxon>Comamonadaceae</taxon>
        <taxon>Xenophilus</taxon>
    </lineage>
</organism>
<feature type="transmembrane region" description="Helical" evidence="1">
    <location>
        <begin position="160"/>
        <end position="178"/>
    </location>
</feature>
<dbReference type="GO" id="GO:0016787">
    <property type="term" value="F:hydrolase activity"/>
    <property type="evidence" value="ECO:0007669"/>
    <property type="project" value="UniProtKB-KW"/>
</dbReference>
<dbReference type="Pfam" id="PF04307">
    <property type="entry name" value="YdjM"/>
    <property type="match status" value="1"/>
</dbReference>
<accession>A0AAE3T1H2</accession>
<proteinExistence type="predicted"/>
<dbReference type="InterPro" id="IPR007404">
    <property type="entry name" value="YdjM-like"/>
</dbReference>
<keyword evidence="3" id="KW-1185">Reference proteome</keyword>
<name>A0AAE3T1H2_9BURK</name>
<gene>
    <name evidence="2" type="ORF">PGB34_16580</name>
</gene>
<dbReference type="RefSeq" id="WP_271429220.1">
    <property type="nucleotide sequence ID" value="NZ_JAQIPB010000008.1"/>
</dbReference>
<evidence type="ECO:0000313" key="3">
    <source>
        <dbReference type="Proteomes" id="UP001212602"/>
    </source>
</evidence>
<feature type="transmembrane region" description="Helical" evidence="1">
    <location>
        <begin position="65"/>
        <end position="83"/>
    </location>
</feature>
<keyword evidence="1" id="KW-1133">Transmembrane helix</keyword>
<keyword evidence="2" id="KW-0378">Hydrolase</keyword>
<dbReference type="AlphaFoldDB" id="A0AAE3T1H2"/>